<accession>D9S2E0</accession>
<dbReference type="EC" id="4.3.1.4" evidence="3"/>
<dbReference type="SUPFAM" id="SSF101262">
    <property type="entry name" value="Methenyltetrahydrofolate cyclohydrolase-like"/>
    <property type="match status" value="1"/>
</dbReference>
<keyword evidence="3" id="KW-0808">Transferase</keyword>
<sequence length="210" mass="22803">MLVKKSVHEFVEVLASKEPVPGGGGAAALIGAIGMALGSMVGNLTVGKEKYKDVEAEIIGILESAGNLQAKLLDLVDEDARVFGKVAEVYKMPKATEEEKRKRNEAMQKALKEACGVPLKIIELSYDAIKLHRRLADIGSRLAISDVGVGVLCLKAALLSGRMNVLINLNSITDEEFVKNTADYMERICTEALSIADETYEKVERILKNK</sequence>
<dbReference type="STRING" id="555079.Toce_0804"/>
<dbReference type="KEGG" id="toc:Toce_0804"/>
<proteinExistence type="predicted"/>
<dbReference type="AlphaFoldDB" id="D9S2E0"/>
<dbReference type="Pfam" id="PF04961">
    <property type="entry name" value="FTCD_C"/>
    <property type="match status" value="1"/>
</dbReference>
<dbReference type="InterPro" id="IPR036178">
    <property type="entry name" value="Formintransfe-cycloase-like_sf"/>
</dbReference>
<reference evidence="3 4" key="1">
    <citation type="journal article" date="2010" name="Stand. Genomic Sci.">
        <title>Complete genome sequence of Thermosediminibacter oceani type strain (JW/IW-1228P).</title>
        <authorList>
            <person name="Pitluck S."/>
            <person name="Yasawong M."/>
            <person name="Munk C."/>
            <person name="Nolan M."/>
            <person name="Lapidus A."/>
            <person name="Lucas S."/>
            <person name="Glavina Del Rio T."/>
            <person name="Tice H."/>
            <person name="Cheng J.F."/>
            <person name="Bruce D."/>
            <person name="Detter C."/>
            <person name="Tapia R."/>
            <person name="Han C."/>
            <person name="Goodwin L."/>
            <person name="Liolios K."/>
            <person name="Ivanova N."/>
            <person name="Mavromatis K."/>
            <person name="Mikhailova N."/>
            <person name="Pati A."/>
            <person name="Chen A."/>
            <person name="Palaniappan K."/>
            <person name="Land M."/>
            <person name="Hauser L."/>
            <person name="Chang Y.J."/>
            <person name="Jeffries C.D."/>
            <person name="Rohde M."/>
            <person name="Spring S."/>
            <person name="Sikorski J."/>
            <person name="Goker M."/>
            <person name="Woyke T."/>
            <person name="Bristow J."/>
            <person name="Eisen J.A."/>
            <person name="Markowitz V."/>
            <person name="Hugenholtz P."/>
            <person name="Kyrpides N.C."/>
            <person name="Klenk H.P."/>
        </authorList>
    </citation>
    <scope>NUCLEOTIDE SEQUENCE [LARGE SCALE GENOMIC DNA]</scope>
    <source>
        <strain evidence="4">ATCC BAA-1034 / DSM 16646 / JW/IW-1228P</strain>
    </source>
</reference>
<dbReference type="HOGENOM" id="CLU_088419_0_1_9"/>
<evidence type="ECO:0000313" key="4">
    <source>
        <dbReference type="Proteomes" id="UP000000272"/>
    </source>
</evidence>
<dbReference type="EMBL" id="CP002131">
    <property type="protein sequence ID" value="ADL07567.1"/>
    <property type="molecule type" value="Genomic_DNA"/>
</dbReference>
<organism evidence="3 4">
    <name type="scientific">Thermosediminibacter oceani (strain ATCC BAA-1034 / DSM 16646 / JW/IW-1228P)</name>
    <dbReference type="NCBI Taxonomy" id="555079"/>
    <lineage>
        <taxon>Bacteria</taxon>
        <taxon>Bacillati</taxon>
        <taxon>Bacillota</taxon>
        <taxon>Clostridia</taxon>
        <taxon>Thermosediminibacterales</taxon>
        <taxon>Thermosediminibacteraceae</taxon>
        <taxon>Thermosediminibacter</taxon>
    </lineage>
</organism>
<keyword evidence="1" id="KW-0812">Transmembrane</keyword>
<dbReference type="Gene3D" id="1.20.120.680">
    <property type="entry name" value="Formiminotetrahydrofolate cyclodeaminase monomer, up-and-down helical bundle"/>
    <property type="match status" value="1"/>
</dbReference>
<evidence type="ECO:0000313" key="3">
    <source>
        <dbReference type="EMBL" id="ADL07567.1"/>
    </source>
</evidence>
<protein>
    <submittedName>
        <fullName evidence="3">Formimidoyltetrahydrofolate cyclodeaminase</fullName>
        <ecNumber evidence="3">2.1.2.5</ecNumber>
        <ecNumber evidence="3">4.3.1.4</ecNumber>
    </submittedName>
</protein>
<dbReference type="GO" id="GO:0030412">
    <property type="term" value="F:formimidoyltetrahydrofolate cyclodeaminase activity"/>
    <property type="evidence" value="ECO:0007669"/>
    <property type="project" value="UniProtKB-EC"/>
</dbReference>
<gene>
    <name evidence="3" type="ordered locus">Toce_0804</name>
</gene>
<keyword evidence="1" id="KW-0472">Membrane</keyword>
<evidence type="ECO:0000259" key="2">
    <source>
        <dbReference type="Pfam" id="PF04961"/>
    </source>
</evidence>
<dbReference type="InterPro" id="IPR007044">
    <property type="entry name" value="Cyclodeamin/CycHdrlase"/>
</dbReference>
<dbReference type="eggNOG" id="COG3404">
    <property type="taxonomic scope" value="Bacteria"/>
</dbReference>
<keyword evidence="4" id="KW-1185">Reference proteome</keyword>
<dbReference type="OrthoDB" id="7959174at2"/>
<keyword evidence="3" id="KW-0456">Lyase</keyword>
<feature type="transmembrane region" description="Helical" evidence="1">
    <location>
        <begin position="20"/>
        <end position="42"/>
    </location>
</feature>
<dbReference type="RefSeq" id="WP_013275611.1">
    <property type="nucleotide sequence ID" value="NC_014377.1"/>
</dbReference>
<dbReference type="Proteomes" id="UP000000272">
    <property type="component" value="Chromosome"/>
</dbReference>
<dbReference type="GO" id="GO:0030409">
    <property type="term" value="F:glutamate formimidoyltransferase activity"/>
    <property type="evidence" value="ECO:0007669"/>
    <property type="project" value="UniProtKB-EC"/>
</dbReference>
<name>D9S2E0_THEOJ</name>
<dbReference type="EC" id="2.1.2.5" evidence="3"/>
<evidence type="ECO:0000256" key="1">
    <source>
        <dbReference type="SAM" id="Phobius"/>
    </source>
</evidence>
<feature type="domain" description="Cyclodeaminase/cyclohydrolase" evidence="2">
    <location>
        <begin position="6"/>
        <end position="186"/>
    </location>
</feature>
<keyword evidence="1" id="KW-1133">Transmembrane helix</keyword>